<dbReference type="GO" id="GO:0030245">
    <property type="term" value="P:cellulose catabolic process"/>
    <property type="evidence" value="ECO:0007669"/>
    <property type="project" value="UniProtKB-KW"/>
</dbReference>
<dbReference type="InterPro" id="IPR001764">
    <property type="entry name" value="Glyco_hydro_3_N"/>
</dbReference>
<dbReference type="Proteomes" id="UP001049176">
    <property type="component" value="Chromosome 1"/>
</dbReference>
<evidence type="ECO:0000256" key="2">
    <source>
        <dbReference type="ARBA" id="ARBA00004613"/>
    </source>
</evidence>
<keyword evidence="8" id="KW-0119">Carbohydrate metabolism</keyword>
<dbReference type="PANTHER" id="PTHR42715:SF28">
    <property type="entry name" value="BETA-GLUCOSIDASE L-RELATED"/>
    <property type="match status" value="1"/>
</dbReference>
<evidence type="ECO:0000256" key="3">
    <source>
        <dbReference type="ARBA" id="ARBA00005336"/>
    </source>
</evidence>
<dbReference type="Gene3D" id="3.20.20.300">
    <property type="entry name" value="Glycoside hydrolase, family 3, N-terminal domain"/>
    <property type="match status" value="1"/>
</dbReference>
<dbReference type="EC" id="3.2.1.21" evidence="4"/>
<accession>A0A9P7V398</accession>
<comment type="similarity">
    <text evidence="3">Belongs to the glycosyl hydrolase 3 family.</text>
</comment>
<sequence>MLISPFPEAWVEPANSMGLSSKVGIFALVAIVAAQQSPANLSPEWTAAYTKAKAAVAKLSLKDKVNLGTGVGWMNGHCVGNTPAISSINFPGLCLQDGPLGIRFADLVSAFPAGINAATTFNRTLIRQRGAALGEEFKGKGVNVALGPAMNIARAPAAGRNWEGFGGDPYLAGEAAFETITGIQSQGVQACAKHYINNEQEHAREASSSNVDDR</sequence>
<comment type="catalytic activity">
    <reaction evidence="1">
        <text>Hydrolysis of terminal, non-reducing beta-D-glucosyl residues with release of beta-D-glucose.</text>
        <dbReference type="EC" id="3.2.1.21"/>
    </reaction>
</comment>
<dbReference type="InterPro" id="IPR017853">
    <property type="entry name" value="GH"/>
</dbReference>
<keyword evidence="8" id="KW-0136">Cellulose degradation</keyword>
<keyword evidence="12" id="KW-1185">Reference proteome</keyword>
<evidence type="ECO:0000313" key="12">
    <source>
        <dbReference type="Proteomes" id="UP001049176"/>
    </source>
</evidence>
<keyword evidence="7" id="KW-0378">Hydrolase</keyword>
<dbReference type="RefSeq" id="XP_043015908.1">
    <property type="nucleotide sequence ID" value="XM_043147203.1"/>
</dbReference>
<evidence type="ECO:0000256" key="1">
    <source>
        <dbReference type="ARBA" id="ARBA00000448"/>
    </source>
</evidence>
<dbReference type="OrthoDB" id="416222at2759"/>
<evidence type="ECO:0000256" key="7">
    <source>
        <dbReference type="ARBA" id="ARBA00022801"/>
    </source>
</evidence>
<dbReference type="PRINTS" id="PR00133">
    <property type="entry name" value="GLHYDRLASE3"/>
</dbReference>
<dbReference type="PANTHER" id="PTHR42715">
    <property type="entry name" value="BETA-GLUCOSIDASE"/>
    <property type="match status" value="1"/>
</dbReference>
<proteinExistence type="inferred from homology"/>
<reference evidence="11" key="1">
    <citation type="journal article" date="2021" name="Genome Biol. Evol.">
        <title>The assembled and annotated genome of the fairy-ring fungus Marasmius oreades.</title>
        <authorList>
            <person name="Hiltunen M."/>
            <person name="Ament-Velasquez S.L."/>
            <person name="Johannesson H."/>
        </authorList>
    </citation>
    <scope>NUCLEOTIDE SEQUENCE</scope>
    <source>
        <strain evidence="11">03SP1</strain>
    </source>
</reference>
<evidence type="ECO:0000313" key="11">
    <source>
        <dbReference type="EMBL" id="KAG7099438.1"/>
    </source>
</evidence>
<comment type="subcellular location">
    <subcellularLocation>
        <location evidence="2">Secreted</location>
    </subcellularLocation>
</comment>
<evidence type="ECO:0000256" key="8">
    <source>
        <dbReference type="ARBA" id="ARBA00023001"/>
    </source>
</evidence>
<comment type="caution">
    <text evidence="11">The sequence shown here is derived from an EMBL/GenBank/DDBJ whole genome shotgun (WGS) entry which is preliminary data.</text>
</comment>
<dbReference type="InterPro" id="IPR050288">
    <property type="entry name" value="Cellulose_deg_GH3"/>
</dbReference>
<evidence type="ECO:0000256" key="4">
    <source>
        <dbReference type="ARBA" id="ARBA00012744"/>
    </source>
</evidence>
<dbReference type="InterPro" id="IPR036962">
    <property type="entry name" value="Glyco_hydro_3_N_sf"/>
</dbReference>
<keyword evidence="9" id="KW-0326">Glycosidase</keyword>
<dbReference type="KEGG" id="more:E1B28_001289"/>
<dbReference type="AlphaFoldDB" id="A0A9P7V398"/>
<protein>
    <recommendedName>
        <fullName evidence="4">beta-glucosidase</fullName>
        <ecNumber evidence="4">3.2.1.21</ecNumber>
    </recommendedName>
</protein>
<dbReference type="Pfam" id="PF00933">
    <property type="entry name" value="Glyco_hydro_3"/>
    <property type="match status" value="1"/>
</dbReference>
<gene>
    <name evidence="11" type="ORF">E1B28_001289</name>
</gene>
<feature type="domain" description="Glycoside hydrolase family 3 N-terminal" evidence="10">
    <location>
        <begin position="102"/>
        <end position="198"/>
    </location>
</feature>
<dbReference type="SUPFAM" id="SSF51445">
    <property type="entry name" value="(Trans)glycosidases"/>
    <property type="match status" value="1"/>
</dbReference>
<dbReference type="EMBL" id="CM032181">
    <property type="protein sequence ID" value="KAG7099438.1"/>
    <property type="molecule type" value="Genomic_DNA"/>
</dbReference>
<dbReference type="GO" id="GO:0008422">
    <property type="term" value="F:beta-glucosidase activity"/>
    <property type="evidence" value="ECO:0007669"/>
    <property type="project" value="UniProtKB-EC"/>
</dbReference>
<evidence type="ECO:0000256" key="9">
    <source>
        <dbReference type="ARBA" id="ARBA00023295"/>
    </source>
</evidence>
<dbReference type="GO" id="GO:0005576">
    <property type="term" value="C:extracellular region"/>
    <property type="evidence" value="ECO:0007669"/>
    <property type="project" value="UniProtKB-SubCell"/>
</dbReference>
<evidence type="ECO:0000259" key="10">
    <source>
        <dbReference type="Pfam" id="PF00933"/>
    </source>
</evidence>
<keyword evidence="6" id="KW-0732">Signal</keyword>
<keyword evidence="5" id="KW-0964">Secreted</keyword>
<evidence type="ECO:0000256" key="5">
    <source>
        <dbReference type="ARBA" id="ARBA00022525"/>
    </source>
</evidence>
<dbReference type="GeneID" id="66070365"/>
<evidence type="ECO:0000256" key="6">
    <source>
        <dbReference type="ARBA" id="ARBA00022729"/>
    </source>
</evidence>
<keyword evidence="8" id="KW-0624">Polysaccharide degradation</keyword>
<name>A0A9P7V398_9AGAR</name>
<organism evidence="11 12">
    <name type="scientific">Marasmius oreades</name>
    <name type="common">fairy-ring Marasmius</name>
    <dbReference type="NCBI Taxonomy" id="181124"/>
    <lineage>
        <taxon>Eukaryota</taxon>
        <taxon>Fungi</taxon>
        <taxon>Dikarya</taxon>
        <taxon>Basidiomycota</taxon>
        <taxon>Agaricomycotina</taxon>
        <taxon>Agaricomycetes</taxon>
        <taxon>Agaricomycetidae</taxon>
        <taxon>Agaricales</taxon>
        <taxon>Marasmiineae</taxon>
        <taxon>Marasmiaceae</taxon>
        <taxon>Marasmius</taxon>
    </lineage>
</organism>